<evidence type="ECO:0000313" key="2">
    <source>
        <dbReference type="Proteomes" id="UP001201262"/>
    </source>
</evidence>
<dbReference type="Proteomes" id="UP001201262">
    <property type="component" value="Unassembled WGS sequence"/>
</dbReference>
<dbReference type="GeneID" id="70249974"/>
<name>A0AAD4L1H2_9EURO</name>
<dbReference type="EMBL" id="JAJTJA010000001">
    <property type="protein sequence ID" value="KAH8705827.1"/>
    <property type="molecule type" value="Genomic_DNA"/>
</dbReference>
<sequence length="378" mass="42757">MTGPEIWHRKFTRVSGPDTEFLMEDSHQKDVLKDKFGQFLQESSHSSFLTFDQMVSYYYQEPKLFPQPFQLRVSVVADGAHVQRSSLPGKDKIWLNPHCRLLAVADFALVNEQDVIFIIGSDDVHNSQRFLQAASWNGKNFHYYTVEDINDNSKKRAWTFQATSADAFTDQTSYDVSYLGPFNGHVNGPWYHWYTGQDLQGCLSDEQKKILTGLPYLSSFSIFSKAMKAESVEGIVTNLVEKSFDLRAKQDLRALDGVSVQDLTANSHLGSSSLPWRAPTDLFLNFELLSKNKFSGFSTHLQDLSLEYKPEHHYAVVGNLRLSLLQKWSSEKFPSGVPVVELQKGKLGGGKQTDPYDVMNFLEVASNAEGKDIQFVAL</sequence>
<protein>
    <submittedName>
        <fullName evidence="1">Uncharacterized protein</fullName>
    </submittedName>
</protein>
<dbReference type="AlphaFoldDB" id="A0AAD4L1H2"/>
<organism evidence="1 2">
    <name type="scientific">Talaromyces proteolyticus</name>
    <dbReference type="NCBI Taxonomy" id="1131652"/>
    <lineage>
        <taxon>Eukaryota</taxon>
        <taxon>Fungi</taxon>
        <taxon>Dikarya</taxon>
        <taxon>Ascomycota</taxon>
        <taxon>Pezizomycotina</taxon>
        <taxon>Eurotiomycetes</taxon>
        <taxon>Eurotiomycetidae</taxon>
        <taxon>Eurotiales</taxon>
        <taxon>Trichocomaceae</taxon>
        <taxon>Talaromyces</taxon>
        <taxon>Talaromyces sect. Bacilispori</taxon>
    </lineage>
</organism>
<keyword evidence="2" id="KW-1185">Reference proteome</keyword>
<dbReference type="RefSeq" id="XP_046078448.1">
    <property type="nucleotide sequence ID" value="XM_046219687.1"/>
</dbReference>
<accession>A0AAD4L1H2</accession>
<comment type="caution">
    <text evidence="1">The sequence shown here is derived from an EMBL/GenBank/DDBJ whole genome shotgun (WGS) entry which is preliminary data.</text>
</comment>
<proteinExistence type="predicted"/>
<gene>
    <name evidence="1" type="ORF">BGW36DRAFT_422365</name>
</gene>
<reference evidence="1" key="1">
    <citation type="submission" date="2021-12" db="EMBL/GenBank/DDBJ databases">
        <title>Convergent genome expansion in fungi linked to evolution of root-endophyte symbiosis.</title>
        <authorList>
            <consortium name="DOE Joint Genome Institute"/>
            <person name="Ke Y.-H."/>
            <person name="Bonito G."/>
            <person name="Liao H.-L."/>
            <person name="Looney B."/>
            <person name="Rojas-Flechas A."/>
            <person name="Nash J."/>
            <person name="Hameed K."/>
            <person name="Schadt C."/>
            <person name="Martin F."/>
            <person name="Crous P.W."/>
            <person name="Miettinen O."/>
            <person name="Magnuson J.K."/>
            <person name="Labbe J."/>
            <person name="Jacobson D."/>
            <person name="Doktycz M.J."/>
            <person name="Veneault-Fourrey C."/>
            <person name="Kuo A."/>
            <person name="Mondo S."/>
            <person name="Calhoun S."/>
            <person name="Riley R."/>
            <person name="Ohm R."/>
            <person name="LaButti K."/>
            <person name="Andreopoulos B."/>
            <person name="Pangilinan J."/>
            <person name="Nolan M."/>
            <person name="Tritt A."/>
            <person name="Clum A."/>
            <person name="Lipzen A."/>
            <person name="Daum C."/>
            <person name="Barry K."/>
            <person name="Grigoriev I.V."/>
            <person name="Vilgalys R."/>
        </authorList>
    </citation>
    <scope>NUCLEOTIDE SEQUENCE</scope>
    <source>
        <strain evidence="1">PMI_201</strain>
    </source>
</reference>
<evidence type="ECO:0000313" key="1">
    <source>
        <dbReference type="EMBL" id="KAH8705827.1"/>
    </source>
</evidence>